<comment type="caution">
    <text evidence="7">The sequence shown here is derived from an EMBL/GenBank/DDBJ whole genome shotgun (WGS) entry which is preliminary data.</text>
</comment>
<dbReference type="GO" id="GO:0046983">
    <property type="term" value="F:protein dimerization activity"/>
    <property type="evidence" value="ECO:0007669"/>
    <property type="project" value="InterPro"/>
</dbReference>
<dbReference type="AlphaFoldDB" id="A0AAD7PLV2"/>
<evidence type="ECO:0000256" key="5">
    <source>
        <dbReference type="SAM" id="MobiDB-lite"/>
    </source>
</evidence>
<comment type="subcellular location">
    <subcellularLocation>
        <location evidence="1">Nucleus</location>
    </subcellularLocation>
</comment>
<dbReference type="InterPro" id="IPR036638">
    <property type="entry name" value="HLH_DNA-bd_sf"/>
</dbReference>
<evidence type="ECO:0000256" key="4">
    <source>
        <dbReference type="ARBA" id="ARBA00023242"/>
    </source>
</evidence>
<dbReference type="Gene3D" id="4.10.280.10">
    <property type="entry name" value="Helix-loop-helix DNA-binding domain"/>
    <property type="match status" value="1"/>
</dbReference>
<dbReference type="SMART" id="SM00353">
    <property type="entry name" value="HLH"/>
    <property type="match status" value="1"/>
</dbReference>
<dbReference type="InterPro" id="IPR047265">
    <property type="entry name" value="PIF1-like_bHLH"/>
</dbReference>
<dbReference type="CDD" id="cd11445">
    <property type="entry name" value="bHLH_AtPIF_like"/>
    <property type="match status" value="1"/>
</dbReference>
<dbReference type="EMBL" id="JARAOO010000008">
    <property type="protein sequence ID" value="KAJ7960596.1"/>
    <property type="molecule type" value="Genomic_DNA"/>
</dbReference>
<feature type="compositionally biased region" description="Polar residues" evidence="5">
    <location>
        <begin position="224"/>
        <end position="233"/>
    </location>
</feature>
<dbReference type="GO" id="GO:0003700">
    <property type="term" value="F:DNA-binding transcription factor activity"/>
    <property type="evidence" value="ECO:0007669"/>
    <property type="project" value="InterPro"/>
</dbReference>
<feature type="domain" description="BHLH" evidence="6">
    <location>
        <begin position="339"/>
        <end position="388"/>
    </location>
</feature>
<dbReference type="PANTHER" id="PTHR46807:SF7">
    <property type="entry name" value="BHLH DOMAIN-CONTAINING PROTEIN"/>
    <property type="match status" value="1"/>
</dbReference>
<evidence type="ECO:0000313" key="8">
    <source>
        <dbReference type="EMBL" id="KAJ7960615.1"/>
    </source>
</evidence>
<feature type="region of interest" description="Disordered" evidence="5">
    <location>
        <begin position="141"/>
        <end position="178"/>
    </location>
</feature>
<dbReference type="EMBL" id="JARAOO010000008">
    <property type="protein sequence ID" value="KAJ7960615.1"/>
    <property type="molecule type" value="Genomic_DNA"/>
</dbReference>
<dbReference type="GO" id="GO:0010017">
    <property type="term" value="P:red or far-red light signaling pathway"/>
    <property type="evidence" value="ECO:0007669"/>
    <property type="project" value="UniProtKB-ARBA"/>
</dbReference>
<dbReference type="Proteomes" id="UP001163823">
    <property type="component" value="Chromosome 8"/>
</dbReference>
<protein>
    <submittedName>
        <fullName evidence="7">Transcription factor</fullName>
    </submittedName>
</protein>
<evidence type="ECO:0000256" key="1">
    <source>
        <dbReference type="ARBA" id="ARBA00004123"/>
    </source>
</evidence>
<evidence type="ECO:0000256" key="3">
    <source>
        <dbReference type="ARBA" id="ARBA00023163"/>
    </source>
</evidence>
<dbReference type="KEGG" id="qsa:O6P43_021033"/>
<feature type="compositionally biased region" description="Basic and acidic residues" evidence="5">
    <location>
        <begin position="339"/>
        <end position="351"/>
    </location>
</feature>
<feature type="compositionally biased region" description="Polar residues" evidence="5">
    <location>
        <begin position="153"/>
        <end position="164"/>
    </location>
</feature>
<name>A0AAD7PLV2_QUISA</name>
<sequence>MNNCIPGWNFEGDLCVNNRKKPMGPDQELVELLWRDGHLVLHSQALQKPTPDTNDPRHIQKHEQQTIRGSGNGSYGNSSNLIQEDDETVSWIYEDPFEKELCSNFLSELPSCEAESDRPIRQFEEGKFVKFGPFNATNVVASSQPPNLKPSIGQESSGTLSPTSFHFPDSSQENHDLGGLGKVASFSQFSAPFKGLSGSFNKQFGGKGSNNLARGQGRECSAKTVGSSHSGSNHVMLDPDISRGSSNCAGTASLSAAPFRDDVRTSTLLSEKGKANTRDTTVTLSSGGSGSCLGRSYQSMGVHGHKRKGKDAEVSEDQSEATELKSASGKRAGSSRRTRAAEVHNLSERRRRDRINEKMRALQELIPHCNKTDKASMLDEAIDYLKSLQLQLQVMWMGSGIKPMMFPGVQHYMPQMGLGMNPTSFPPIHNPIHLPRLPLVNPSTSVAQTPNQAGICQTPVFNPVNYQNQMQNPALSDQCARYMGFHLMQSTSQPMNILGYGSQAVQPSQTMIQPSNTSAPLSGGANDNTICGKMG</sequence>
<evidence type="ECO:0000256" key="2">
    <source>
        <dbReference type="ARBA" id="ARBA00023015"/>
    </source>
</evidence>
<evidence type="ECO:0000313" key="7">
    <source>
        <dbReference type="EMBL" id="KAJ7960596.1"/>
    </source>
</evidence>
<keyword evidence="9" id="KW-1185">Reference proteome</keyword>
<dbReference type="Pfam" id="PF00010">
    <property type="entry name" value="HLH"/>
    <property type="match status" value="1"/>
</dbReference>
<dbReference type="InterPro" id="IPR011598">
    <property type="entry name" value="bHLH_dom"/>
</dbReference>
<evidence type="ECO:0000259" key="6">
    <source>
        <dbReference type="PROSITE" id="PS50888"/>
    </source>
</evidence>
<keyword evidence="2" id="KW-0805">Transcription regulation</keyword>
<dbReference type="SUPFAM" id="SSF47459">
    <property type="entry name" value="HLH, helix-loop-helix DNA-binding domain"/>
    <property type="match status" value="1"/>
</dbReference>
<feature type="region of interest" description="Disordered" evidence="5">
    <location>
        <begin position="268"/>
        <end position="351"/>
    </location>
</feature>
<feature type="region of interest" description="Disordered" evidence="5">
    <location>
        <begin position="207"/>
        <end position="235"/>
    </location>
</feature>
<dbReference type="GO" id="GO:0005634">
    <property type="term" value="C:nucleus"/>
    <property type="evidence" value="ECO:0007669"/>
    <property type="project" value="UniProtKB-SubCell"/>
</dbReference>
<dbReference type="KEGG" id="qsa:O6P43_021016"/>
<accession>A0AAD7PLV2</accession>
<proteinExistence type="predicted"/>
<organism evidence="7 9">
    <name type="scientific">Quillaja saponaria</name>
    <name type="common">Soap bark tree</name>
    <dbReference type="NCBI Taxonomy" id="32244"/>
    <lineage>
        <taxon>Eukaryota</taxon>
        <taxon>Viridiplantae</taxon>
        <taxon>Streptophyta</taxon>
        <taxon>Embryophyta</taxon>
        <taxon>Tracheophyta</taxon>
        <taxon>Spermatophyta</taxon>
        <taxon>Magnoliopsida</taxon>
        <taxon>eudicotyledons</taxon>
        <taxon>Gunneridae</taxon>
        <taxon>Pentapetalae</taxon>
        <taxon>rosids</taxon>
        <taxon>fabids</taxon>
        <taxon>Fabales</taxon>
        <taxon>Quillajaceae</taxon>
        <taxon>Quillaja</taxon>
    </lineage>
</organism>
<feature type="compositionally biased region" description="Polar residues" evidence="5">
    <location>
        <begin position="512"/>
        <end position="529"/>
    </location>
</feature>
<reference evidence="7" key="1">
    <citation type="journal article" date="2023" name="Science">
        <title>Elucidation of the pathway for biosynthesis of saponin adjuvants from the soapbark tree.</title>
        <authorList>
            <person name="Reed J."/>
            <person name="Orme A."/>
            <person name="El-Demerdash A."/>
            <person name="Owen C."/>
            <person name="Martin L.B.B."/>
            <person name="Misra R.C."/>
            <person name="Kikuchi S."/>
            <person name="Rejzek M."/>
            <person name="Martin A.C."/>
            <person name="Harkess A."/>
            <person name="Leebens-Mack J."/>
            <person name="Louveau T."/>
            <person name="Stephenson M.J."/>
            <person name="Osbourn A."/>
        </authorList>
    </citation>
    <scope>NUCLEOTIDE SEQUENCE</scope>
    <source>
        <strain evidence="7">S10</strain>
    </source>
</reference>
<evidence type="ECO:0000313" key="9">
    <source>
        <dbReference type="Proteomes" id="UP001163823"/>
    </source>
</evidence>
<gene>
    <name evidence="7" type="ORF">O6P43_021016</name>
    <name evidence="8" type="ORF">O6P43_021033</name>
</gene>
<dbReference type="FunFam" id="4.10.280.10:FF:000004">
    <property type="entry name" value="Basic helix-loop-helix transcription factor"/>
    <property type="match status" value="1"/>
</dbReference>
<keyword evidence="3" id="KW-0804">Transcription</keyword>
<dbReference type="PANTHER" id="PTHR46807">
    <property type="entry name" value="TRANSCRIPTION FACTOR PIF3"/>
    <property type="match status" value="1"/>
</dbReference>
<dbReference type="PROSITE" id="PS50888">
    <property type="entry name" value="BHLH"/>
    <property type="match status" value="1"/>
</dbReference>
<feature type="region of interest" description="Disordered" evidence="5">
    <location>
        <begin position="512"/>
        <end position="535"/>
    </location>
</feature>
<dbReference type="InterPro" id="IPR044273">
    <property type="entry name" value="PIF3-like"/>
</dbReference>
<keyword evidence="4" id="KW-0539">Nucleus</keyword>